<sequence>MGLDRANITNTIKRPDGNGGFGGGAISLDNLADKVHMALEAKTGADYDIDAVKKALVDIGGTGPGMVTTALV</sequence>
<gene>
    <name evidence="1" type="ORF">A2311_01545</name>
</gene>
<name>A0A1F4TTE5_UNCSA</name>
<reference evidence="1 2" key="1">
    <citation type="journal article" date="2016" name="Nat. Commun.">
        <title>Thousands of microbial genomes shed light on interconnected biogeochemical processes in an aquifer system.</title>
        <authorList>
            <person name="Anantharaman K."/>
            <person name="Brown C.T."/>
            <person name="Hug L.A."/>
            <person name="Sharon I."/>
            <person name="Castelle C.J."/>
            <person name="Probst A.J."/>
            <person name="Thomas B.C."/>
            <person name="Singh A."/>
            <person name="Wilkins M.J."/>
            <person name="Karaoz U."/>
            <person name="Brodie E.L."/>
            <person name="Williams K.H."/>
            <person name="Hubbard S.S."/>
            <person name="Banfield J.F."/>
        </authorList>
    </citation>
    <scope>NUCLEOTIDE SEQUENCE [LARGE SCALE GENOMIC DNA]</scope>
</reference>
<dbReference type="STRING" id="1802583.A2311_01545"/>
<dbReference type="EMBL" id="MEUF01000030">
    <property type="protein sequence ID" value="OGC35333.1"/>
    <property type="molecule type" value="Genomic_DNA"/>
</dbReference>
<organism evidence="1 2">
    <name type="scientific">candidate division WOR-1 bacterium RIFOXYB2_FULL_48_7</name>
    <dbReference type="NCBI Taxonomy" id="1802583"/>
    <lineage>
        <taxon>Bacteria</taxon>
        <taxon>Bacillati</taxon>
        <taxon>Saganbacteria</taxon>
    </lineage>
</organism>
<evidence type="ECO:0000313" key="2">
    <source>
        <dbReference type="Proteomes" id="UP000178951"/>
    </source>
</evidence>
<protein>
    <submittedName>
        <fullName evidence="1">Uncharacterized protein</fullName>
    </submittedName>
</protein>
<evidence type="ECO:0000313" key="1">
    <source>
        <dbReference type="EMBL" id="OGC35333.1"/>
    </source>
</evidence>
<dbReference type="Proteomes" id="UP000178951">
    <property type="component" value="Unassembled WGS sequence"/>
</dbReference>
<dbReference type="AlphaFoldDB" id="A0A1F4TTE5"/>
<comment type="caution">
    <text evidence="1">The sequence shown here is derived from an EMBL/GenBank/DDBJ whole genome shotgun (WGS) entry which is preliminary data.</text>
</comment>
<proteinExistence type="predicted"/>
<accession>A0A1F4TTE5</accession>